<evidence type="ECO:0000313" key="5">
    <source>
        <dbReference type="Proteomes" id="UP000256964"/>
    </source>
</evidence>
<feature type="transmembrane region" description="Helical" evidence="2">
    <location>
        <begin position="22"/>
        <end position="39"/>
    </location>
</feature>
<reference evidence="4 5" key="1">
    <citation type="journal article" date="2018" name="Biotechnol. Biofuels">
        <title>Integrative visual omics of the white-rot fungus Polyporus brumalis exposes the biotechnological potential of its oxidative enzymes for delignifying raw plant biomass.</title>
        <authorList>
            <person name="Miyauchi S."/>
            <person name="Rancon A."/>
            <person name="Drula E."/>
            <person name="Hage H."/>
            <person name="Chaduli D."/>
            <person name="Favel A."/>
            <person name="Grisel S."/>
            <person name="Henrissat B."/>
            <person name="Herpoel-Gimbert I."/>
            <person name="Ruiz-Duenas F.J."/>
            <person name="Chevret D."/>
            <person name="Hainaut M."/>
            <person name="Lin J."/>
            <person name="Wang M."/>
            <person name="Pangilinan J."/>
            <person name="Lipzen A."/>
            <person name="Lesage-Meessen L."/>
            <person name="Navarro D."/>
            <person name="Riley R."/>
            <person name="Grigoriev I.V."/>
            <person name="Zhou S."/>
            <person name="Raouche S."/>
            <person name="Rosso M.N."/>
        </authorList>
    </citation>
    <scope>NUCLEOTIDE SEQUENCE [LARGE SCALE GENOMIC DNA]</scope>
    <source>
        <strain evidence="4 5">BRFM 1820</strain>
    </source>
</reference>
<feature type="transmembrane region" description="Helical" evidence="2">
    <location>
        <begin position="100"/>
        <end position="119"/>
    </location>
</feature>
<dbReference type="OrthoDB" id="2745134at2759"/>
<dbReference type="Pfam" id="PF20151">
    <property type="entry name" value="DUF6533"/>
    <property type="match status" value="1"/>
</dbReference>
<keyword evidence="5" id="KW-1185">Reference proteome</keyword>
<dbReference type="Proteomes" id="UP000256964">
    <property type="component" value="Unassembled WGS sequence"/>
</dbReference>
<feature type="region of interest" description="Disordered" evidence="1">
    <location>
        <begin position="308"/>
        <end position="352"/>
    </location>
</feature>
<protein>
    <recommendedName>
        <fullName evidence="3">DUF6533 domain-containing protein</fullName>
    </recommendedName>
</protein>
<dbReference type="EMBL" id="KZ857385">
    <property type="protein sequence ID" value="RDX54023.1"/>
    <property type="molecule type" value="Genomic_DNA"/>
</dbReference>
<keyword evidence="2" id="KW-0812">Transmembrane</keyword>
<keyword evidence="2" id="KW-1133">Transmembrane helix</keyword>
<feature type="transmembrane region" description="Helical" evidence="2">
    <location>
        <begin position="246"/>
        <end position="267"/>
    </location>
</feature>
<feature type="transmembrane region" description="Helical" evidence="2">
    <location>
        <begin position="173"/>
        <end position="193"/>
    </location>
</feature>
<feature type="domain" description="DUF6533" evidence="3">
    <location>
        <begin position="30"/>
        <end position="71"/>
    </location>
</feature>
<feature type="transmembrane region" description="Helical" evidence="2">
    <location>
        <begin position="60"/>
        <end position="80"/>
    </location>
</feature>
<accession>A0A371DN92</accession>
<proteinExistence type="predicted"/>
<dbReference type="InterPro" id="IPR045340">
    <property type="entry name" value="DUF6533"/>
</dbReference>
<evidence type="ECO:0000256" key="2">
    <source>
        <dbReference type="SAM" id="Phobius"/>
    </source>
</evidence>
<feature type="compositionally biased region" description="Polar residues" evidence="1">
    <location>
        <begin position="340"/>
        <end position="352"/>
    </location>
</feature>
<feature type="transmembrane region" description="Helical" evidence="2">
    <location>
        <begin position="213"/>
        <end position="234"/>
    </location>
</feature>
<keyword evidence="2" id="KW-0472">Membrane</keyword>
<sequence>MSSGADAAAAAAAAETVDLYESLYTINDIAVAVAVLFFYDSILTSDREAACFWTSKRSGASLLFFANRLISMTLYVMAMVGFATLPSDQVCSVFGMAQNAVLALQFVPGAIFSALRAFVLSRSKPLGLLVLVLSLAPVGANLVLYGFQPVGEVFAPFGCLLTDNTTPALNLKFVIISRVPLIVSDTLLIYITWTKLRSWVALRESKRLSLSDILFRSGTLYFVILFFLNALHLALSVSEVTVNVGAGSYVTAFTAPITAILISRFLLDLQDANRTVVRLDPDDPPVHSPLYDDAPSFISSLGGFINPDLSGRSDDSDDSDLHVASSHSEAGKEEGEVLVQASQTAALPSSSA</sequence>
<evidence type="ECO:0000313" key="4">
    <source>
        <dbReference type="EMBL" id="RDX54023.1"/>
    </source>
</evidence>
<name>A0A371DN92_9APHY</name>
<gene>
    <name evidence="4" type="ORF">OH76DRAFT_1552819</name>
</gene>
<organism evidence="4 5">
    <name type="scientific">Lentinus brumalis</name>
    <dbReference type="NCBI Taxonomy" id="2498619"/>
    <lineage>
        <taxon>Eukaryota</taxon>
        <taxon>Fungi</taxon>
        <taxon>Dikarya</taxon>
        <taxon>Basidiomycota</taxon>
        <taxon>Agaricomycotina</taxon>
        <taxon>Agaricomycetes</taxon>
        <taxon>Polyporales</taxon>
        <taxon>Polyporaceae</taxon>
        <taxon>Lentinus</taxon>
    </lineage>
</organism>
<feature type="transmembrane region" description="Helical" evidence="2">
    <location>
        <begin position="126"/>
        <end position="147"/>
    </location>
</feature>
<dbReference type="STRING" id="139420.A0A371DN92"/>
<dbReference type="AlphaFoldDB" id="A0A371DN92"/>
<evidence type="ECO:0000256" key="1">
    <source>
        <dbReference type="SAM" id="MobiDB-lite"/>
    </source>
</evidence>
<evidence type="ECO:0000259" key="3">
    <source>
        <dbReference type="Pfam" id="PF20151"/>
    </source>
</evidence>